<feature type="region of interest" description="Disordered" evidence="2">
    <location>
        <begin position="457"/>
        <end position="489"/>
    </location>
</feature>
<dbReference type="InterPro" id="IPR036388">
    <property type="entry name" value="WH-like_DNA-bd_sf"/>
</dbReference>
<comment type="similarity">
    <text evidence="1">Belongs to the E2F/DP family.</text>
</comment>
<proteinExistence type="inferred from homology"/>
<keyword evidence="1" id="KW-0539">Nucleus</keyword>
<feature type="region of interest" description="Disordered" evidence="2">
    <location>
        <begin position="1"/>
        <end position="63"/>
    </location>
</feature>
<keyword evidence="5" id="KW-1185">Reference proteome</keyword>
<organism evidence="4 5">
    <name type="scientific">Anaeramoeba flamelloides</name>
    <dbReference type="NCBI Taxonomy" id="1746091"/>
    <lineage>
        <taxon>Eukaryota</taxon>
        <taxon>Metamonada</taxon>
        <taxon>Anaeramoebidae</taxon>
        <taxon>Anaeramoeba</taxon>
    </lineage>
</organism>
<dbReference type="Pfam" id="PF02319">
    <property type="entry name" value="WHD_E2F_TDP"/>
    <property type="match status" value="1"/>
</dbReference>
<feature type="compositionally biased region" description="Polar residues" evidence="2">
    <location>
        <begin position="16"/>
        <end position="32"/>
    </location>
</feature>
<feature type="region of interest" description="Disordered" evidence="2">
    <location>
        <begin position="216"/>
        <end position="259"/>
    </location>
</feature>
<dbReference type="Proteomes" id="UP001150062">
    <property type="component" value="Unassembled WGS sequence"/>
</dbReference>
<name>A0ABQ8YTH1_9EUKA</name>
<keyword evidence="1" id="KW-0805">Transcription regulation</keyword>
<dbReference type="Gene3D" id="1.10.10.10">
    <property type="entry name" value="Winged helix-like DNA-binding domain superfamily/Winged helix DNA-binding domain"/>
    <property type="match status" value="1"/>
</dbReference>
<dbReference type="InterPro" id="IPR003316">
    <property type="entry name" value="E2F_WHTH_DNA-bd_dom"/>
</dbReference>
<gene>
    <name evidence="4" type="ORF">M0813_18009</name>
</gene>
<feature type="compositionally biased region" description="Basic and acidic residues" evidence="2">
    <location>
        <begin position="216"/>
        <end position="234"/>
    </location>
</feature>
<sequence length="700" mass="83217">MEYRNFPPHSQPLPRTPNTRRSQRSCLTNSGDLINKKISKIPQNSSQTEPLHNKKQPRKPRLKNSIKDLSHKFFFTYVPRHNFFFQKEKEKEKEKEREKGKEKKMKKDFLKNEILVLDVTKELEINRRNIRNVHNMIYVFDTLGLVTKIRKQAFKMNGVQSLIQRIHLLKKKVNNSKIQGTQSLSQNRLEQKQKKQKQTDIRQYFEKYCNEKVSETQQLKDEKTQSNQEKEKEQQTFFVRSPQNLMKQQLQPNHKTNIISNKIRKEQEEFDFEEGIPINSTLHNNLKPNKTTATKQLENKNNNNNKSQKKTKNKNKKNPNDRKRGMVGNRLKMFSSSQQTITKKKNKMESLSEILLIIFLERLGELLTIREIAEIHLREKEKQKETSVRQLKKKEDLPDPKRTSETKTLIRRFYDIVGILEGISLVEKEKKCYRWNDLWEQDIQDLELEAIELSKEKQKTKRKQKEKDEGWNSDKNQGYSLSSGDNNVKNNENDRLYELNIVKEKAPKVLEKLLNAKKKIIISENFQADENQISTRKRKYQDLNNTKKRDQIELDNFLQIKNKVAINYENQNNSDKLLYSRGSNSSNSIDQGFLNFRNNFYQLTKNIDKTNCSTKLFNLPFNNKRQWKELIEKSFNISLTTNLIGNDNNNNCVNGRTNNCLIKNKEKQQLKPNTNSFFMERFSIDEGEYEEEDEYEEEEE</sequence>
<feature type="region of interest" description="Disordered" evidence="2">
    <location>
        <begin position="380"/>
        <end position="403"/>
    </location>
</feature>
<comment type="caution">
    <text evidence="4">The sequence shown here is derived from an EMBL/GenBank/DDBJ whole genome shotgun (WGS) entry which is preliminary data.</text>
</comment>
<dbReference type="SMART" id="SM01372">
    <property type="entry name" value="E2F_TDP"/>
    <property type="match status" value="1"/>
</dbReference>
<keyword evidence="1" id="KW-0238">DNA-binding</keyword>
<feature type="compositionally biased region" description="Polar residues" evidence="2">
    <location>
        <begin position="41"/>
        <end position="50"/>
    </location>
</feature>
<protein>
    <submittedName>
        <fullName evidence="4">Chascon</fullName>
    </submittedName>
</protein>
<feature type="domain" description="E2F/DP family winged-helix DNA-binding" evidence="3">
    <location>
        <begin position="343"/>
        <end position="437"/>
    </location>
</feature>
<accession>A0ABQ8YTH1</accession>
<evidence type="ECO:0000256" key="2">
    <source>
        <dbReference type="SAM" id="MobiDB-lite"/>
    </source>
</evidence>
<feature type="compositionally biased region" description="Basic residues" evidence="2">
    <location>
        <begin position="53"/>
        <end position="63"/>
    </location>
</feature>
<comment type="subcellular location">
    <subcellularLocation>
        <location evidence="1">Nucleus</location>
    </subcellularLocation>
</comment>
<feature type="compositionally biased region" description="Basic residues" evidence="2">
    <location>
        <begin position="307"/>
        <end position="317"/>
    </location>
</feature>
<reference evidence="4" key="1">
    <citation type="submission" date="2022-08" db="EMBL/GenBank/DDBJ databases">
        <title>Novel sulfate-reducing endosymbionts in the free-living metamonad Anaeramoeba.</title>
        <authorList>
            <person name="Jerlstrom-Hultqvist J."/>
            <person name="Cepicka I."/>
            <person name="Gallot-Lavallee L."/>
            <person name="Salas-Leiva D."/>
            <person name="Curtis B.A."/>
            <person name="Zahonova K."/>
            <person name="Pipaliya S."/>
            <person name="Dacks J."/>
            <person name="Roger A.J."/>
        </authorList>
    </citation>
    <scope>NUCLEOTIDE SEQUENCE</scope>
    <source>
        <strain evidence="4">Schooner1</strain>
    </source>
</reference>
<keyword evidence="1" id="KW-0804">Transcription</keyword>
<evidence type="ECO:0000313" key="5">
    <source>
        <dbReference type="Proteomes" id="UP001150062"/>
    </source>
</evidence>
<dbReference type="EMBL" id="JAOAOG010000119">
    <property type="protein sequence ID" value="KAJ6247913.1"/>
    <property type="molecule type" value="Genomic_DNA"/>
</dbReference>
<evidence type="ECO:0000256" key="1">
    <source>
        <dbReference type="RuleBase" id="RU003796"/>
    </source>
</evidence>
<feature type="compositionally biased region" description="Polar residues" evidence="2">
    <location>
        <begin position="235"/>
        <end position="259"/>
    </location>
</feature>
<dbReference type="InterPro" id="IPR036390">
    <property type="entry name" value="WH_DNA-bd_sf"/>
</dbReference>
<dbReference type="SUPFAM" id="SSF46785">
    <property type="entry name" value="Winged helix' DNA-binding domain"/>
    <property type="match status" value="1"/>
</dbReference>
<feature type="compositionally biased region" description="Polar residues" evidence="2">
    <location>
        <begin position="473"/>
        <end position="489"/>
    </location>
</feature>
<evidence type="ECO:0000259" key="3">
    <source>
        <dbReference type="SMART" id="SM01372"/>
    </source>
</evidence>
<evidence type="ECO:0000313" key="4">
    <source>
        <dbReference type="EMBL" id="KAJ6247913.1"/>
    </source>
</evidence>
<feature type="region of interest" description="Disordered" evidence="2">
    <location>
        <begin position="295"/>
        <end position="329"/>
    </location>
</feature>